<keyword evidence="3" id="KW-1185">Reference proteome</keyword>
<gene>
    <name evidence="2" type="ORF">HDA36_001153</name>
</gene>
<comment type="caution">
    <text evidence="2">The sequence shown here is derived from an EMBL/GenBank/DDBJ whole genome shotgun (WGS) entry which is preliminary data.</text>
</comment>
<dbReference type="RefSeq" id="WP_184389992.1">
    <property type="nucleotide sequence ID" value="NZ_BAAAJD010000158.1"/>
</dbReference>
<accession>A0A7W8QJB8</accession>
<organism evidence="2 3">
    <name type="scientific">Nocardiopsis composta</name>
    <dbReference type="NCBI Taxonomy" id="157465"/>
    <lineage>
        <taxon>Bacteria</taxon>
        <taxon>Bacillati</taxon>
        <taxon>Actinomycetota</taxon>
        <taxon>Actinomycetes</taxon>
        <taxon>Streptosporangiales</taxon>
        <taxon>Nocardiopsidaceae</taxon>
        <taxon>Nocardiopsis</taxon>
    </lineage>
</organism>
<dbReference type="Gene3D" id="1.10.357.10">
    <property type="entry name" value="Tetracycline Repressor, domain 2"/>
    <property type="match status" value="1"/>
</dbReference>
<dbReference type="EMBL" id="JACHDB010000001">
    <property type="protein sequence ID" value="MBB5431069.1"/>
    <property type="molecule type" value="Genomic_DNA"/>
</dbReference>
<dbReference type="InterPro" id="IPR009057">
    <property type="entry name" value="Homeodomain-like_sf"/>
</dbReference>
<reference evidence="2 3" key="1">
    <citation type="submission" date="2020-08" db="EMBL/GenBank/DDBJ databases">
        <title>Sequencing the genomes of 1000 actinobacteria strains.</title>
        <authorList>
            <person name="Klenk H.-P."/>
        </authorList>
    </citation>
    <scope>NUCLEOTIDE SEQUENCE [LARGE SCALE GENOMIC DNA]</scope>
    <source>
        <strain evidence="2 3">DSM 44551</strain>
    </source>
</reference>
<proteinExistence type="predicted"/>
<protein>
    <submittedName>
        <fullName evidence="2">AcrR family transcriptional regulator</fullName>
    </submittedName>
</protein>
<feature type="region of interest" description="Disordered" evidence="1">
    <location>
        <begin position="190"/>
        <end position="215"/>
    </location>
</feature>
<dbReference type="SUPFAM" id="SSF46689">
    <property type="entry name" value="Homeodomain-like"/>
    <property type="match status" value="1"/>
</dbReference>
<dbReference type="AlphaFoldDB" id="A0A7W8QJB8"/>
<evidence type="ECO:0000313" key="3">
    <source>
        <dbReference type="Proteomes" id="UP000572635"/>
    </source>
</evidence>
<feature type="compositionally biased region" description="Low complexity" evidence="1">
    <location>
        <begin position="194"/>
        <end position="203"/>
    </location>
</feature>
<name>A0A7W8QJB8_9ACTN</name>
<dbReference type="Proteomes" id="UP000572635">
    <property type="component" value="Unassembled WGS sequence"/>
</dbReference>
<feature type="compositionally biased region" description="Basic and acidic residues" evidence="1">
    <location>
        <begin position="206"/>
        <end position="215"/>
    </location>
</feature>
<evidence type="ECO:0000256" key="1">
    <source>
        <dbReference type="SAM" id="MobiDB-lite"/>
    </source>
</evidence>
<sequence>MPRGARRPGRPAKTSIGRILDAAEELGLENLTRAGVAAHLGVSAATIRHHVESTGRLYSLTCARIFDRLDLDANDAATWHDYLLTIGLRFTDLVTAHPGLEDYVLRGPYERTTLDRFEHIMGELLRRDASLTRPAAHLLGSRILTLGAAMRTSPLQRYPDGTAPPSGPQREVAAWTLRAFLVGAEELASRGELPATTPTPDAAWTHIDRQEDAAR</sequence>
<evidence type="ECO:0000313" key="2">
    <source>
        <dbReference type="EMBL" id="MBB5431069.1"/>
    </source>
</evidence>